<keyword evidence="3 6" id="KW-1133">Transmembrane helix</keyword>
<dbReference type="PROSITE" id="PS50801">
    <property type="entry name" value="STAS"/>
    <property type="match status" value="1"/>
</dbReference>
<gene>
    <name evidence="8" type="ORF">EHS24_000636</name>
</gene>
<dbReference type="CDD" id="cd07042">
    <property type="entry name" value="STAS_SulP_like_sulfate_transporter"/>
    <property type="match status" value="1"/>
</dbReference>
<feature type="transmembrane region" description="Helical" evidence="6">
    <location>
        <begin position="306"/>
        <end position="327"/>
    </location>
</feature>
<feature type="transmembrane region" description="Helical" evidence="6">
    <location>
        <begin position="502"/>
        <end position="526"/>
    </location>
</feature>
<dbReference type="OrthoDB" id="427213at2759"/>
<dbReference type="AlphaFoldDB" id="A0A427YAC8"/>
<comment type="caution">
    <text evidence="8">The sequence shown here is derived from an EMBL/GenBank/DDBJ whole genome shotgun (WGS) entry which is preliminary data.</text>
</comment>
<dbReference type="InterPro" id="IPR001902">
    <property type="entry name" value="SLC26A/SulP_fam"/>
</dbReference>
<proteinExistence type="predicted"/>
<dbReference type="Proteomes" id="UP000279236">
    <property type="component" value="Unassembled WGS sequence"/>
</dbReference>
<evidence type="ECO:0000313" key="8">
    <source>
        <dbReference type="EMBL" id="RSH88109.1"/>
    </source>
</evidence>
<dbReference type="SUPFAM" id="SSF52091">
    <property type="entry name" value="SpoIIaa-like"/>
    <property type="match status" value="1"/>
</dbReference>
<keyword evidence="9" id="KW-1185">Reference proteome</keyword>
<feature type="compositionally biased region" description="Pro residues" evidence="5">
    <location>
        <begin position="1"/>
        <end position="10"/>
    </location>
</feature>
<dbReference type="GO" id="GO:0016020">
    <property type="term" value="C:membrane"/>
    <property type="evidence" value="ECO:0007669"/>
    <property type="project" value="UniProtKB-SubCell"/>
</dbReference>
<evidence type="ECO:0000313" key="9">
    <source>
        <dbReference type="Proteomes" id="UP000279236"/>
    </source>
</evidence>
<evidence type="ECO:0000256" key="5">
    <source>
        <dbReference type="SAM" id="MobiDB-lite"/>
    </source>
</evidence>
<accession>A0A427YAC8</accession>
<protein>
    <recommendedName>
        <fullName evidence="7">STAS domain-containing protein</fullName>
    </recommendedName>
</protein>
<feature type="domain" description="STAS" evidence="7">
    <location>
        <begin position="591"/>
        <end position="717"/>
    </location>
</feature>
<feature type="transmembrane region" description="Helical" evidence="6">
    <location>
        <begin position="395"/>
        <end position="416"/>
    </location>
</feature>
<dbReference type="GO" id="GO:0055085">
    <property type="term" value="P:transmembrane transport"/>
    <property type="evidence" value="ECO:0007669"/>
    <property type="project" value="InterPro"/>
</dbReference>
<keyword evidence="2 6" id="KW-0812">Transmembrane</keyword>
<feature type="transmembrane region" description="Helical" evidence="6">
    <location>
        <begin position="478"/>
        <end position="496"/>
    </location>
</feature>
<dbReference type="RefSeq" id="XP_028480317.1">
    <property type="nucleotide sequence ID" value="XM_028616460.1"/>
</dbReference>
<dbReference type="InterPro" id="IPR002645">
    <property type="entry name" value="STAS_dom"/>
</dbReference>
<feature type="region of interest" description="Disordered" evidence="5">
    <location>
        <begin position="55"/>
        <end position="116"/>
    </location>
</feature>
<feature type="region of interest" description="Disordered" evidence="5">
    <location>
        <begin position="1"/>
        <end position="38"/>
    </location>
</feature>
<feature type="transmembrane region" description="Helical" evidence="6">
    <location>
        <begin position="436"/>
        <end position="457"/>
    </location>
</feature>
<comment type="subcellular location">
    <subcellularLocation>
        <location evidence="1">Membrane</location>
        <topology evidence="1">Multi-pass membrane protein</topology>
    </subcellularLocation>
</comment>
<sequence>MTTTPPPRLPVTPTDSSSGIVSPVDSPSRFDLGPNALTFSPSEATTAVSHAAALSPPNERTHLLSRHPPAPLAPQVRYWSDPEDVPQMSPMRSPRHLLPSIGRPPSGSKPKRSANRVAKKIRKRSRYYIPYSWSLFSGDLVAGVSVACLMVPQAMSYANGLAGLTPVAGLWASAVSAIVYGALGTCRQMSMGPEASLSLLLGQTIKELIYSDPHSVPENAELEAIAVSVIVTFQVGVITTVLGLLRLGFLDVVLSRALMRGFLTAIGFIILVEQSIPLLGLVPYLHSQPNPPSMPISKLIFVLKNLSHANIPTTILSACCLGFLIFCKVGKQIVLKTPGGTWVRFVPEILIVVVPTTVLCKAYRWDDLGVEVLGSIKGGSSIPFGLPLSARTLKYFNDTLPTAFVMAVVGVVDSMIAARENATKYGYPVSPNRELIALGSGNLASSFVVGTGSLPIFGSLTRSRLNGAIGARTQMSGLITAAILILSVFFLLPSLFFLPKAVLASIITMVVYTLLSEAPHDIIFFWKMRAWTDFAQMTGTFLLTLLFSIEVGLVASVGFSLILVIQRSTTPRIKIIGRRPNSDEWVAIDEDDEAREEMPGVLVVRIRESLSFANTGQLKERLRRLELYGPKKSHPSDSPRRSAAKAVIMHMGDVDEIDASALQILSELVTAYHERGVGFYFAHLHPQHLAQFHLVGITDLLGPHHFQPDLRSAMQEVESLGFGGSLTTSHWGRDRWADDA</sequence>
<feature type="transmembrane region" description="Helical" evidence="6">
    <location>
        <begin position="128"/>
        <end position="155"/>
    </location>
</feature>
<dbReference type="Gene3D" id="3.30.750.24">
    <property type="entry name" value="STAS domain"/>
    <property type="match status" value="1"/>
</dbReference>
<keyword evidence="4 6" id="KW-0472">Membrane</keyword>
<dbReference type="PANTHER" id="PTHR11814">
    <property type="entry name" value="SULFATE TRANSPORTER"/>
    <property type="match status" value="1"/>
</dbReference>
<feature type="transmembrane region" description="Helical" evidence="6">
    <location>
        <begin position="538"/>
        <end position="565"/>
    </location>
</feature>
<evidence type="ECO:0000256" key="6">
    <source>
        <dbReference type="SAM" id="Phobius"/>
    </source>
</evidence>
<evidence type="ECO:0000256" key="4">
    <source>
        <dbReference type="ARBA" id="ARBA00023136"/>
    </source>
</evidence>
<reference evidence="8 9" key="1">
    <citation type="submission" date="2018-11" db="EMBL/GenBank/DDBJ databases">
        <title>Genome sequence of Apiotrichum porosum DSM 27194.</title>
        <authorList>
            <person name="Aliyu H."/>
            <person name="Gorte O."/>
            <person name="Ochsenreither K."/>
        </authorList>
    </citation>
    <scope>NUCLEOTIDE SEQUENCE [LARGE SCALE GENOMIC DNA]</scope>
    <source>
        <strain evidence="8 9">DSM 27194</strain>
    </source>
</reference>
<dbReference type="Pfam" id="PF00916">
    <property type="entry name" value="Sulfate_transp"/>
    <property type="match status" value="1"/>
</dbReference>
<dbReference type="InterPro" id="IPR011547">
    <property type="entry name" value="SLC26A/SulP_dom"/>
</dbReference>
<dbReference type="STRING" id="105984.A0A427YAC8"/>
<evidence type="ECO:0000256" key="3">
    <source>
        <dbReference type="ARBA" id="ARBA00022989"/>
    </source>
</evidence>
<organism evidence="8 9">
    <name type="scientific">Apiotrichum porosum</name>
    <dbReference type="NCBI Taxonomy" id="105984"/>
    <lineage>
        <taxon>Eukaryota</taxon>
        <taxon>Fungi</taxon>
        <taxon>Dikarya</taxon>
        <taxon>Basidiomycota</taxon>
        <taxon>Agaricomycotina</taxon>
        <taxon>Tremellomycetes</taxon>
        <taxon>Trichosporonales</taxon>
        <taxon>Trichosporonaceae</taxon>
        <taxon>Apiotrichum</taxon>
    </lineage>
</organism>
<dbReference type="EMBL" id="RSCE01000001">
    <property type="protein sequence ID" value="RSH88109.1"/>
    <property type="molecule type" value="Genomic_DNA"/>
</dbReference>
<feature type="transmembrane region" description="Helical" evidence="6">
    <location>
        <begin position="161"/>
        <end position="183"/>
    </location>
</feature>
<dbReference type="GeneID" id="39585179"/>
<dbReference type="Pfam" id="PF01740">
    <property type="entry name" value="STAS"/>
    <property type="match status" value="1"/>
</dbReference>
<evidence type="ECO:0000259" key="7">
    <source>
        <dbReference type="PROSITE" id="PS50801"/>
    </source>
</evidence>
<dbReference type="InterPro" id="IPR036513">
    <property type="entry name" value="STAS_dom_sf"/>
</dbReference>
<evidence type="ECO:0000256" key="1">
    <source>
        <dbReference type="ARBA" id="ARBA00004141"/>
    </source>
</evidence>
<name>A0A427YAC8_9TREE</name>
<feature type="transmembrane region" description="Helical" evidence="6">
    <location>
        <begin position="261"/>
        <end position="286"/>
    </location>
</feature>
<evidence type="ECO:0000256" key="2">
    <source>
        <dbReference type="ARBA" id="ARBA00022692"/>
    </source>
</evidence>